<dbReference type="Pfam" id="PF05621">
    <property type="entry name" value="TniB"/>
    <property type="match status" value="1"/>
</dbReference>
<dbReference type="InterPro" id="IPR008868">
    <property type="entry name" value="TniB"/>
</dbReference>
<dbReference type="RefSeq" id="WP_210096299.1">
    <property type="nucleotide sequence ID" value="NZ_BAAAIO010000001.1"/>
</dbReference>
<organism evidence="1 2">
    <name type="scientific">Microbacterium phyllosphaerae</name>
    <dbReference type="NCBI Taxonomy" id="124798"/>
    <lineage>
        <taxon>Bacteria</taxon>
        <taxon>Bacillati</taxon>
        <taxon>Actinomycetota</taxon>
        <taxon>Actinomycetes</taxon>
        <taxon>Micrococcales</taxon>
        <taxon>Microbacteriaceae</taxon>
        <taxon>Microbacterium</taxon>
    </lineage>
</organism>
<dbReference type="InterPro" id="IPR027417">
    <property type="entry name" value="P-loop_NTPase"/>
</dbReference>
<dbReference type="SUPFAM" id="SSF52540">
    <property type="entry name" value="P-loop containing nucleoside triphosphate hydrolases"/>
    <property type="match status" value="1"/>
</dbReference>
<evidence type="ECO:0000313" key="2">
    <source>
        <dbReference type="Proteomes" id="UP000703720"/>
    </source>
</evidence>
<comment type="caution">
    <text evidence="1">The sequence shown here is derived from an EMBL/GenBank/DDBJ whole genome shotgun (WGS) entry which is preliminary data.</text>
</comment>
<name>A0ABS4WL12_9MICO</name>
<accession>A0ABS4WL12</accession>
<dbReference type="Proteomes" id="UP000703720">
    <property type="component" value="Unassembled WGS sequence"/>
</dbReference>
<proteinExistence type="predicted"/>
<dbReference type="Gene3D" id="3.40.50.300">
    <property type="entry name" value="P-loop containing nucleotide triphosphate hydrolases"/>
    <property type="match status" value="1"/>
</dbReference>
<evidence type="ECO:0008006" key="3">
    <source>
        <dbReference type="Google" id="ProtNLM"/>
    </source>
</evidence>
<reference evidence="1 2" key="1">
    <citation type="submission" date="2021-03" db="EMBL/GenBank/DDBJ databases">
        <title>Sequencing the genomes of 1000 actinobacteria strains.</title>
        <authorList>
            <person name="Klenk H.-P."/>
        </authorList>
    </citation>
    <scope>NUCLEOTIDE SEQUENCE [LARGE SCALE GENOMIC DNA]</scope>
    <source>
        <strain evidence="1 2">DSM 13468</strain>
    </source>
</reference>
<gene>
    <name evidence="1" type="ORF">JOF42_000377</name>
</gene>
<protein>
    <recommendedName>
        <fullName evidence="3">TniB protein</fullName>
    </recommendedName>
</protein>
<sequence>MSNPSGHFDQREQLLELLESVSNNTPTPVSLNEYKSWTRAKRRAFDEERSRRIADSIVIITPALQQLRLAYRRAARVAHRPVGRTGIILDGDPTTGKTTAAVWVMGEAHARHIDRHPRWKEDGHVSVVYVEIPPNCTGKMLMGRILNFFGAPVVPRQTLEERTRLVTDLFAKSHTSLVVFDEIQNLAQSNTTGRFESAQAIKNLMNAVKAVPMYVGFDLDNSQFTNDELGAQFASRCTPVHLGKLDITTSERRQLWAGVIVAFEEQLGLLAQPPQALLEHAAYLWTRTRGSIAALSRLLTTAALDLIEDGNPDAELITKELLASIPLDLTSERLLSEANAVAEEASHAA</sequence>
<keyword evidence="2" id="KW-1185">Reference proteome</keyword>
<evidence type="ECO:0000313" key="1">
    <source>
        <dbReference type="EMBL" id="MBP2376882.1"/>
    </source>
</evidence>
<dbReference type="EMBL" id="JAGIOA010000001">
    <property type="protein sequence ID" value="MBP2376882.1"/>
    <property type="molecule type" value="Genomic_DNA"/>
</dbReference>